<reference evidence="9" key="1">
    <citation type="submission" date="2022-12" db="EMBL/GenBank/DDBJ databases">
        <title>Draft genome sequence of the thermophilic strain Brevibacillus thermoruber HT42, isolated from Los Humeros, Puebla, Mexico, with biotechnological potential.</title>
        <authorList>
            <person name="Lara Sanchez J."/>
            <person name="Solis Palacios R."/>
            <person name="Bustos Baena A.S."/>
            <person name="Ruz Baez A.E."/>
            <person name="Espinosa Luna G."/>
            <person name="Oliart Ros R.M."/>
        </authorList>
    </citation>
    <scope>NUCLEOTIDE SEQUENCE</scope>
    <source>
        <strain evidence="9">HT42</strain>
    </source>
</reference>
<gene>
    <name evidence="9" type="ORF">O3V59_04365</name>
</gene>
<comment type="caution">
    <text evidence="9">The sequence shown here is derived from an EMBL/GenBank/DDBJ whole genome shotgun (WGS) entry which is preliminary data.</text>
</comment>
<name>A0A9X3Z2G5_9BACL</name>
<accession>A0A9X3Z2G5</accession>
<keyword evidence="3" id="KW-1003">Cell membrane</keyword>
<evidence type="ECO:0000256" key="1">
    <source>
        <dbReference type="ARBA" id="ARBA00004651"/>
    </source>
</evidence>
<dbReference type="Gene3D" id="1.10.3730.20">
    <property type="match status" value="1"/>
</dbReference>
<dbReference type="FunFam" id="1.10.3730.20:FF:000001">
    <property type="entry name" value="Quaternary ammonium compound resistance transporter SugE"/>
    <property type="match status" value="1"/>
</dbReference>
<sequence>MSWLYLSLAICFEVAGTTFMKLSNGLSRPVFTVLMFVFYVISFSSLSMALKQLEVGTAYAIWSGVGTAAIAVIGFLFFKDVLTVQKIIAIVLIIVGCVMLNLSGDAHGGSASAGPESGVAVENEAR</sequence>
<evidence type="ECO:0000313" key="9">
    <source>
        <dbReference type="EMBL" id="MDA5107585.1"/>
    </source>
</evidence>
<keyword evidence="2" id="KW-0813">Transport</keyword>
<evidence type="ECO:0000256" key="6">
    <source>
        <dbReference type="ARBA" id="ARBA00023136"/>
    </source>
</evidence>
<dbReference type="SUPFAM" id="SSF103481">
    <property type="entry name" value="Multidrug resistance efflux transporter EmrE"/>
    <property type="match status" value="1"/>
</dbReference>
<proteinExistence type="inferred from homology"/>
<keyword evidence="6 8" id="KW-0472">Membrane</keyword>
<dbReference type="RefSeq" id="WP_029098211.1">
    <property type="nucleotide sequence ID" value="NZ_JAPYYP010000003.1"/>
</dbReference>
<evidence type="ECO:0000256" key="3">
    <source>
        <dbReference type="ARBA" id="ARBA00022475"/>
    </source>
</evidence>
<comment type="subcellular location">
    <subcellularLocation>
        <location evidence="1 7">Cell membrane</location>
        <topology evidence="1 7">Multi-pass membrane protein</topology>
    </subcellularLocation>
</comment>
<dbReference type="InterPro" id="IPR037185">
    <property type="entry name" value="EmrE-like"/>
</dbReference>
<dbReference type="PANTHER" id="PTHR30561:SF1">
    <property type="entry name" value="MULTIDRUG TRANSPORTER EMRE"/>
    <property type="match status" value="1"/>
</dbReference>
<evidence type="ECO:0000256" key="5">
    <source>
        <dbReference type="ARBA" id="ARBA00022989"/>
    </source>
</evidence>
<dbReference type="AlphaFoldDB" id="A0A9X3Z2G5"/>
<feature type="transmembrane region" description="Helical" evidence="8">
    <location>
        <begin position="26"/>
        <end position="46"/>
    </location>
</feature>
<dbReference type="EMBL" id="JAPYYP010000003">
    <property type="protein sequence ID" value="MDA5107585.1"/>
    <property type="molecule type" value="Genomic_DNA"/>
</dbReference>
<evidence type="ECO:0000313" key="10">
    <source>
        <dbReference type="Proteomes" id="UP001151071"/>
    </source>
</evidence>
<evidence type="ECO:0000256" key="4">
    <source>
        <dbReference type="ARBA" id="ARBA00022692"/>
    </source>
</evidence>
<dbReference type="InterPro" id="IPR000390">
    <property type="entry name" value="Small_drug/metabolite_transptr"/>
</dbReference>
<evidence type="ECO:0000256" key="2">
    <source>
        <dbReference type="ARBA" id="ARBA00022448"/>
    </source>
</evidence>
<evidence type="ECO:0000256" key="8">
    <source>
        <dbReference type="SAM" id="Phobius"/>
    </source>
</evidence>
<dbReference type="Proteomes" id="UP001151071">
    <property type="component" value="Unassembled WGS sequence"/>
</dbReference>
<keyword evidence="10" id="KW-1185">Reference proteome</keyword>
<dbReference type="GO" id="GO:0022857">
    <property type="term" value="F:transmembrane transporter activity"/>
    <property type="evidence" value="ECO:0007669"/>
    <property type="project" value="InterPro"/>
</dbReference>
<dbReference type="InterPro" id="IPR045324">
    <property type="entry name" value="Small_multidrug_res"/>
</dbReference>
<organism evidence="9 10">
    <name type="scientific">Brevibacillus thermoruber</name>
    <dbReference type="NCBI Taxonomy" id="33942"/>
    <lineage>
        <taxon>Bacteria</taxon>
        <taxon>Bacillati</taxon>
        <taxon>Bacillota</taxon>
        <taxon>Bacilli</taxon>
        <taxon>Bacillales</taxon>
        <taxon>Paenibacillaceae</taxon>
        <taxon>Brevibacillus</taxon>
    </lineage>
</organism>
<dbReference type="GO" id="GO:0005886">
    <property type="term" value="C:plasma membrane"/>
    <property type="evidence" value="ECO:0007669"/>
    <property type="project" value="UniProtKB-SubCell"/>
</dbReference>
<dbReference type="Pfam" id="PF00893">
    <property type="entry name" value="Multi_Drug_Res"/>
    <property type="match status" value="1"/>
</dbReference>
<comment type="similarity">
    <text evidence="7">Belongs to the drug/metabolite transporter (DMT) superfamily. Small multidrug resistance (SMR) (TC 2.A.7.1) family.</text>
</comment>
<protein>
    <submittedName>
        <fullName evidence="9">Multidrug efflux SMR transporter</fullName>
    </submittedName>
</protein>
<feature type="transmembrane region" description="Helical" evidence="8">
    <location>
        <begin position="84"/>
        <end position="102"/>
    </location>
</feature>
<feature type="transmembrane region" description="Helical" evidence="8">
    <location>
        <begin position="58"/>
        <end position="78"/>
    </location>
</feature>
<keyword evidence="4 7" id="KW-0812">Transmembrane</keyword>
<dbReference type="PANTHER" id="PTHR30561">
    <property type="entry name" value="SMR FAMILY PROTON-DEPENDENT DRUG EFFLUX TRANSPORTER SUGE"/>
    <property type="match status" value="1"/>
</dbReference>
<keyword evidence="5 8" id="KW-1133">Transmembrane helix</keyword>
<evidence type="ECO:0000256" key="7">
    <source>
        <dbReference type="RuleBase" id="RU003942"/>
    </source>
</evidence>